<organism evidence="4 5">
    <name type="scientific">Sphingobium xenophagum</name>
    <dbReference type="NCBI Taxonomy" id="121428"/>
    <lineage>
        <taxon>Bacteria</taxon>
        <taxon>Pseudomonadati</taxon>
        <taxon>Pseudomonadota</taxon>
        <taxon>Alphaproteobacteria</taxon>
        <taxon>Sphingomonadales</taxon>
        <taxon>Sphingomonadaceae</taxon>
        <taxon>Sphingobium</taxon>
    </lineage>
</organism>
<evidence type="ECO:0000313" key="4">
    <source>
        <dbReference type="EMBL" id="GBH31251.1"/>
    </source>
</evidence>
<evidence type="ECO:0008006" key="6">
    <source>
        <dbReference type="Google" id="ProtNLM"/>
    </source>
</evidence>
<evidence type="ECO:0000259" key="2">
    <source>
        <dbReference type="Pfam" id="PF01523"/>
    </source>
</evidence>
<gene>
    <name evidence="4" type="ORF">MBESOW_P2512</name>
</gene>
<dbReference type="GO" id="GO:0008237">
    <property type="term" value="F:metallopeptidase activity"/>
    <property type="evidence" value="ECO:0007669"/>
    <property type="project" value="InterPro"/>
</dbReference>
<comment type="similarity">
    <text evidence="1">Belongs to the peptidase U62 family.</text>
</comment>
<feature type="domain" description="Metalloprotease TldD/E N-terminal" evidence="2">
    <location>
        <begin position="40"/>
        <end position="97"/>
    </location>
</feature>
<dbReference type="Pfam" id="PF01523">
    <property type="entry name" value="PmbA_TldD_1st"/>
    <property type="match status" value="1"/>
</dbReference>
<protein>
    <recommendedName>
        <fullName evidence="6">PmbA protein</fullName>
    </recommendedName>
</protein>
<dbReference type="PANTHER" id="PTHR43666">
    <property type="entry name" value="TLDD PROTEIN"/>
    <property type="match status" value="1"/>
</dbReference>
<feature type="domain" description="Metalloprotease TldD/E C-terminal" evidence="3">
    <location>
        <begin position="230"/>
        <end position="446"/>
    </location>
</feature>
<name>A0A401J3M4_SPHXE</name>
<dbReference type="Proteomes" id="UP000290975">
    <property type="component" value="Unassembled WGS sequence"/>
</dbReference>
<dbReference type="PANTHER" id="PTHR43666:SF1">
    <property type="entry name" value="CONSERVED PROTEIN"/>
    <property type="match status" value="1"/>
</dbReference>
<keyword evidence="5" id="KW-1185">Reference proteome</keyword>
<dbReference type="Gene3D" id="3.30.2290.10">
    <property type="entry name" value="PmbA/TldD superfamily"/>
    <property type="match status" value="1"/>
</dbReference>
<dbReference type="InterPro" id="IPR036059">
    <property type="entry name" value="TldD/PmbA_sf"/>
</dbReference>
<dbReference type="InterPro" id="IPR035068">
    <property type="entry name" value="TldD/PmbA_N"/>
</dbReference>
<dbReference type="Pfam" id="PF19289">
    <property type="entry name" value="PmbA_TldD_3rd"/>
    <property type="match status" value="1"/>
</dbReference>
<reference evidence="4 5" key="1">
    <citation type="submission" date="2014-12" db="EMBL/GenBank/DDBJ databases">
        <title>Whole genome sequencing of Sphingobium xenophagum OW59.</title>
        <authorList>
            <person name="Ohta Y."/>
            <person name="Nishi S."/>
            <person name="Hatada Y."/>
        </authorList>
    </citation>
    <scope>NUCLEOTIDE SEQUENCE [LARGE SCALE GENOMIC DNA]</scope>
    <source>
        <strain evidence="4 5">OW59</strain>
    </source>
</reference>
<sequence>MIGQGEKNMSILSEAQAKAILTKVVGFSKADECTAQLTGSTRGNVRFARNDVSTAGITDNIDLSVQVAFGKRVGIATINQFDDAALERVVRRAEELAKLAPENPEFMPAVDKQTYTPTPTFSPATAGITAAYRAKVASDSIAPCRAEKLIAAGYLEDQAGFVAFLNSKGNYGYQTGTSADYTCTVRTEDGRGSGWVGHNVQDVANFNASEDIRIAMRKASASADAKALEPGKYTVILEPAAAAGLIQFMFFFFDARSADEGRSFLSKKGGGNKLGEQVFGPQVNFFADPAYPGAAVYPWDEEGLPRTKMPIVENGKLVNMEYSRYWSQKQGKPAMAQPGNLIMTGGTKSTADLVRTTERGILVSRTWYIRMVDPQTVLLTGLTRDGTFYIENGQIKYPIKNFRFNESPVIMLNNVEELGKPVRVKGDEADTPIIVPPMKLRDFTFTSLSDAV</sequence>
<dbReference type="SUPFAM" id="SSF111283">
    <property type="entry name" value="Putative modulator of DNA gyrase, PmbA/TldD"/>
    <property type="match status" value="1"/>
</dbReference>
<proteinExistence type="inferred from homology"/>
<dbReference type="InterPro" id="IPR045569">
    <property type="entry name" value="Metalloprtase-TldD/E_C"/>
</dbReference>
<dbReference type="GO" id="GO:0006508">
    <property type="term" value="P:proteolysis"/>
    <property type="evidence" value="ECO:0007669"/>
    <property type="project" value="InterPro"/>
</dbReference>
<dbReference type="AlphaFoldDB" id="A0A401J3M4"/>
<evidence type="ECO:0000259" key="3">
    <source>
        <dbReference type="Pfam" id="PF19289"/>
    </source>
</evidence>
<dbReference type="EMBL" id="BBQY01000014">
    <property type="protein sequence ID" value="GBH31251.1"/>
    <property type="molecule type" value="Genomic_DNA"/>
</dbReference>
<evidence type="ECO:0000256" key="1">
    <source>
        <dbReference type="ARBA" id="ARBA00005836"/>
    </source>
</evidence>
<evidence type="ECO:0000313" key="5">
    <source>
        <dbReference type="Proteomes" id="UP000290975"/>
    </source>
</evidence>
<accession>A0A401J3M4</accession>
<dbReference type="InterPro" id="IPR002510">
    <property type="entry name" value="Metalloprtase-TldD/E_N"/>
</dbReference>
<comment type="caution">
    <text evidence="4">The sequence shown here is derived from an EMBL/GenBank/DDBJ whole genome shotgun (WGS) entry which is preliminary data.</text>
</comment>